<dbReference type="SMART" id="SM00849">
    <property type="entry name" value="Lactamase_B"/>
    <property type="match status" value="1"/>
</dbReference>
<gene>
    <name evidence="7" type="ORF">SAMN02982996_01422</name>
</gene>
<feature type="signal peptide" evidence="5">
    <location>
        <begin position="1"/>
        <end position="25"/>
    </location>
</feature>
<evidence type="ECO:0000256" key="1">
    <source>
        <dbReference type="ARBA" id="ARBA00007749"/>
    </source>
</evidence>
<dbReference type="GO" id="GO:0016787">
    <property type="term" value="F:hydrolase activity"/>
    <property type="evidence" value="ECO:0007669"/>
    <property type="project" value="UniProtKB-KW"/>
</dbReference>
<dbReference type="GeneID" id="97764314"/>
<organism evidence="7 8">
    <name type="scientific">Lonsdalea quercina</name>
    <dbReference type="NCBI Taxonomy" id="71657"/>
    <lineage>
        <taxon>Bacteria</taxon>
        <taxon>Pseudomonadati</taxon>
        <taxon>Pseudomonadota</taxon>
        <taxon>Gammaproteobacteria</taxon>
        <taxon>Enterobacterales</taxon>
        <taxon>Pectobacteriaceae</taxon>
        <taxon>Lonsdalea</taxon>
    </lineage>
</organism>
<keyword evidence="2" id="KW-0479">Metal-binding</keyword>
<dbReference type="SUPFAM" id="SSF56281">
    <property type="entry name" value="Metallo-hydrolase/oxidoreductase"/>
    <property type="match status" value="1"/>
</dbReference>
<evidence type="ECO:0000256" key="3">
    <source>
        <dbReference type="ARBA" id="ARBA00022801"/>
    </source>
</evidence>
<dbReference type="AlphaFoldDB" id="A0A1H4AGA8"/>
<dbReference type="STRING" id="71657.SAMN02982996_01422"/>
<evidence type="ECO:0000313" key="8">
    <source>
        <dbReference type="Proteomes" id="UP000187280"/>
    </source>
</evidence>
<dbReference type="InterPro" id="IPR001279">
    <property type="entry name" value="Metallo-B-lactamas"/>
</dbReference>
<dbReference type="PANTHER" id="PTHR42978:SF6">
    <property type="entry name" value="QUORUM-QUENCHING LACTONASE YTNP-RELATED"/>
    <property type="match status" value="1"/>
</dbReference>
<dbReference type="EMBL" id="FNQS01000004">
    <property type="protein sequence ID" value="SEA35049.1"/>
    <property type="molecule type" value="Genomic_DNA"/>
</dbReference>
<dbReference type="GO" id="GO:0046872">
    <property type="term" value="F:metal ion binding"/>
    <property type="evidence" value="ECO:0007669"/>
    <property type="project" value="UniProtKB-KW"/>
</dbReference>
<dbReference type="CDD" id="cd07720">
    <property type="entry name" value="OPHC2-like_MBL-fold"/>
    <property type="match status" value="1"/>
</dbReference>
<comment type="similarity">
    <text evidence="1">Belongs to the metallo-beta-lactamase superfamily.</text>
</comment>
<feature type="chain" id="PRO_5010577498" evidence="5">
    <location>
        <begin position="26"/>
        <end position="328"/>
    </location>
</feature>
<feature type="domain" description="Metallo-beta-lactamase" evidence="6">
    <location>
        <begin position="86"/>
        <end position="291"/>
    </location>
</feature>
<dbReference type="Proteomes" id="UP000187280">
    <property type="component" value="Unassembled WGS sequence"/>
</dbReference>
<proteinExistence type="inferred from homology"/>
<evidence type="ECO:0000259" key="6">
    <source>
        <dbReference type="SMART" id="SM00849"/>
    </source>
</evidence>
<dbReference type="eggNOG" id="COG0491">
    <property type="taxonomic scope" value="Bacteria"/>
</dbReference>
<keyword evidence="4" id="KW-0862">Zinc</keyword>
<evidence type="ECO:0000256" key="5">
    <source>
        <dbReference type="SAM" id="SignalP"/>
    </source>
</evidence>
<dbReference type="RefSeq" id="WP_026741811.1">
    <property type="nucleotide sequence ID" value="NZ_FNQS01000004.1"/>
</dbReference>
<dbReference type="PANTHER" id="PTHR42978">
    <property type="entry name" value="QUORUM-QUENCHING LACTONASE YTNP-RELATED-RELATED"/>
    <property type="match status" value="1"/>
</dbReference>
<evidence type="ECO:0000256" key="4">
    <source>
        <dbReference type="ARBA" id="ARBA00022833"/>
    </source>
</evidence>
<dbReference type="InterPro" id="IPR051013">
    <property type="entry name" value="MBL_superfamily_lactonases"/>
</dbReference>
<name>A0A1H4AGA8_9GAMM</name>
<evidence type="ECO:0000256" key="2">
    <source>
        <dbReference type="ARBA" id="ARBA00022723"/>
    </source>
</evidence>
<evidence type="ECO:0000313" key="7">
    <source>
        <dbReference type="EMBL" id="SEA35049.1"/>
    </source>
</evidence>
<keyword evidence="3" id="KW-0378">Hydrolase</keyword>
<dbReference type="Pfam" id="PF00753">
    <property type="entry name" value="Lactamase_B"/>
    <property type="match status" value="1"/>
</dbReference>
<dbReference type="Gene3D" id="3.60.15.10">
    <property type="entry name" value="Ribonuclease Z/Hydroxyacylglutathione hydrolase-like"/>
    <property type="match status" value="1"/>
</dbReference>
<accession>A0A1H4AGA8</accession>
<keyword evidence="8" id="KW-1185">Reference proteome</keyword>
<dbReference type="InterPro" id="IPR036866">
    <property type="entry name" value="RibonucZ/Hydroxyglut_hydro"/>
</dbReference>
<keyword evidence="5" id="KW-0732">Signal</keyword>
<reference evidence="7 8" key="1">
    <citation type="submission" date="2016-10" db="EMBL/GenBank/DDBJ databases">
        <authorList>
            <person name="de Groot N.N."/>
        </authorList>
    </citation>
    <scope>NUCLEOTIDE SEQUENCE [LARGE SCALE GENOMIC DNA]</scope>
    <source>
        <strain evidence="7 8">ATCC 29281</strain>
    </source>
</reference>
<protein>
    <submittedName>
        <fullName evidence="7">Glyoxylase, beta-lactamase superfamily II</fullName>
    </submittedName>
</protein>
<sequence length="328" mass="34952">MSSLKSLTLCLMTLFAVPVVVNAQAVPQVKTQPGYYRLMVGQFEVTALSDGTFTMPMGTLLARTPADIIKQRLADDELDASAVETSINTFLINTGKNLVLIDTGNGEKPGAPVGRLLSNLKAAGYRPDQVDTVILTHLHGDHIGGLLTNGKPTFPNAAVYISKADRDYWLSEANLQKAPADGKANFQLAQNTFQVINAAKKMKVYSGNDRIVPGITALPLSGHTPGHSGMWVDSEGAKLLVWGDIIHAAAVQFPLPATTINFDSDMDTAAKNRASILADAADKGYWVAGAHISFPGLGHVKVLKDSDGQPNGYRWVPANYSLSGLAAQ</sequence>